<keyword evidence="3" id="KW-1185">Reference proteome</keyword>
<name>A0A9X1HVW8_9BACT</name>
<sequence length="250" mass="28301">MSCSQTKETTQEELNPPSDGFNIEASDQKAIVIADSVMEAMGGRKAWDELRYVSWNFFGARDLVWDKQTGRVRIDFPPRNETYLINVNDETGKVYVGDSLVAPADSLKLKVDQGKSIWINDSYWLFMPFKLKDSGVTLKYAREDTLPGGYPAHVLQLTFAGVGVTPENKYEVYVDMEDYLVKQWCYFQKASQDSASAVWPWDNYASYGGLMLSADRSDNRGPKNVKVYDELPDGVFSDPNYNMSDLIISE</sequence>
<dbReference type="Proteomes" id="UP001139409">
    <property type="component" value="Unassembled WGS sequence"/>
</dbReference>
<dbReference type="RefSeq" id="WP_225699482.1">
    <property type="nucleotide sequence ID" value="NZ_JAIXNE010000006.1"/>
</dbReference>
<evidence type="ECO:0000313" key="2">
    <source>
        <dbReference type="EMBL" id="MCA6078626.1"/>
    </source>
</evidence>
<gene>
    <name evidence="2" type="ORF">LDX50_27380</name>
</gene>
<evidence type="ECO:0000256" key="1">
    <source>
        <dbReference type="SAM" id="MobiDB-lite"/>
    </source>
</evidence>
<reference evidence="2" key="1">
    <citation type="submission" date="2021-09" db="EMBL/GenBank/DDBJ databases">
        <title>Fulvivirga sp. isolated from coastal sediment.</title>
        <authorList>
            <person name="Yu H."/>
        </authorList>
    </citation>
    <scope>NUCLEOTIDE SEQUENCE</scope>
    <source>
        <strain evidence="2">1062</strain>
    </source>
</reference>
<comment type="caution">
    <text evidence="2">The sequence shown here is derived from an EMBL/GenBank/DDBJ whole genome shotgun (WGS) entry which is preliminary data.</text>
</comment>
<evidence type="ECO:0000313" key="3">
    <source>
        <dbReference type="Proteomes" id="UP001139409"/>
    </source>
</evidence>
<organism evidence="2 3">
    <name type="scientific">Fulvivirga sedimenti</name>
    <dbReference type="NCBI Taxonomy" id="2879465"/>
    <lineage>
        <taxon>Bacteria</taxon>
        <taxon>Pseudomonadati</taxon>
        <taxon>Bacteroidota</taxon>
        <taxon>Cytophagia</taxon>
        <taxon>Cytophagales</taxon>
        <taxon>Fulvivirgaceae</taxon>
        <taxon>Fulvivirga</taxon>
    </lineage>
</organism>
<protein>
    <submittedName>
        <fullName evidence="2">Uncharacterized protein</fullName>
    </submittedName>
</protein>
<dbReference type="AlphaFoldDB" id="A0A9X1HVW8"/>
<feature type="region of interest" description="Disordered" evidence="1">
    <location>
        <begin position="1"/>
        <end position="22"/>
    </location>
</feature>
<accession>A0A9X1HVW8</accession>
<proteinExistence type="predicted"/>
<dbReference type="EMBL" id="JAIXNE010000006">
    <property type="protein sequence ID" value="MCA6078626.1"/>
    <property type="molecule type" value="Genomic_DNA"/>
</dbReference>